<evidence type="ECO:0000313" key="3">
    <source>
        <dbReference type="EMBL" id="MDQ1121900.1"/>
    </source>
</evidence>
<protein>
    <recommendedName>
        <fullName evidence="5">Bacterial Ig domain-containing protein</fullName>
    </recommendedName>
</protein>
<keyword evidence="2" id="KW-0732">Signal</keyword>
<proteinExistence type="predicted"/>
<evidence type="ECO:0000313" key="4">
    <source>
        <dbReference type="Proteomes" id="UP001226691"/>
    </source>
</evidence>
<evidence type="ECO:0000256" key="2">
    <source>
        <dbReference type="SAM" id="SignalP"/>
    </source>
</evidence>
<reference evidence="3 4" key="1">
    <citation type="submission" date="2023-07" db="EMBL/GenBank/DDBJ databases">
        <title>Functional and genomic diversity of the sorghum phyllosphere microbiome.</title>
        <authorList>
            <person name="Shade A."/>
        </authorList>
    </citation>
    <scope>NUCLEOTIDE SEQUENCE [LARGE SCALE GENOMIC DNA]</scope>
    <source>
        <strain evidence="3 4">SORGH_AS_1207</strain>
    </source>
</reference>
<organism evidence="3 4">
    <name type="scientific">Microbacterium trichothecenolyticum</name>
    <name type="common">Aureobacterium trichothecenolyticum</name>
    <dbReference type="NCBI Taxonomy" id="69370"/>
    <lineage>
        <taxon>Bacteria</taxon>
        <taxon>Bacillati</taxon>
        <taxon>Actinomycetota</taxon>
        <taxon>Actinomycetes</taxon>
        <taxon>Micrococcales</taxon>
        <taxon>Microbacteriaceae</taxon>
        <taxon>Microbacterium</taxon>
    </lineage>
</organism>
<feature type="chain" id="PRO_5045919941" description="Bacterial Ig domain-containing protein" evidence="2">
    <location>
        <begin position="25"/>
        <end position="137"/>
    </location>
</feature>
<sequence>MKRSPLVALALVLPLMMAGCTPTASPDSSSHDMTPESAASAGAQALSPTIVSPGELATREATVVVATELVIAAPDGTEADWTGTTADPTIAEFSAGGASEGAVFRPGFEARKVGKTAATLTGPDGQTISFTISVVAP</sequence>
<dbReference type="RefSeq" id="WP_307479673.1">
    <property type="nucleotide sequence ID" value="NZ_JAUTBF010000001.1"/>
</dbReference>
<evidence type="ECO:0000256" key="1">
    <source>
        <dbReference type="SAM" id="MobiDB-lite"/>
    </source>
</evidence>
<comment type="caution">
    <text evidence="3">The sequence shown here is derived from an EMBL/GenBank/DDBJ whole genome shotgun (WGS) entry which is preliminary data.</text>
</comment>
<feature type="region of interest" description="Disordered" evidence="1">
    <location>
        <begin position="22"/>
        <end position="51"/>
    </location>
</feature>
<name>A0ABU0TQF7_MICTR</name>
<dbReference type="Proteomes" id="UP001226691">
    <property type="component" value="Unassembled WGS sequence"/>
</dbReference>
<dbReference type="PROSITE" id="PS51257">
    <property type="entry name" value="PROKAR_LIPOPROTEIN"/>
    <property type="match status" value="1"/>
</dbReference>
<gene>
    <name evidence="3" type="ORF">QE412_000473</name>
</gene>
<dbReference type="EMBL" id="JAUTBF010000001">
    <property type="protein sequence ID" value="MDQ1121900.1"/>
    <property type="molecule type" value="Genomic_DNA"/>
</dbReference>
<accession>A0ABU0TQF7</accession>
<feature type="signal peptide" evidence="2">
    <location>
        <begin position="1"/>
        <end position="24"/>
    </location>
</feature>
<keyword evidence="4" id="KW-1185">Reference proteome</keyword>
<evidence type="ECO:0008006" key="5">
    <source>
        <dbReference type="Google" id="ProtNLM"/>
    </source>
</evidence>